<feature type="compositionally biased region" description="Acidic residues" evidence="1">
    <location>
        <begin position="127"/>
        <end position="143"/>
    </location>
</feature>
<evidence type="ECO:0000313" key="2">
    <source>
        <dbReference type="EMBL" id="GMT16214.1"/>
    </source>
</evidence>
<evidence type="ECO:0000313" key="3">
    <source>
        <dbReference type="Proteomes" id="UP001432322"/>
    </source>
</evidence>
<feature type="region of interest" description="Disordered" evidence="1">
    <location>
        <begin position="122"/>
        <end position="143"/>
    </location>
</feature>
<gene>
    <name evidence="2" type="ORF">PFISCL1PPCAC_7511</name>
</gene>
<sequence>SIRQCEIACRIERVRPLLRFSHASTPRSITGIYNNNLLVNFHDPEKGKTGRWRTQLEPPEHLKHMCPPTMDVENRAALLQAFWYIMEPHFREDESKASDWFAIMNTPWTASPQELAELSYTWWNPEKEDENDYEEEEEDEEEE</sequence>
<dbReference type="Proteomes" id="UP001432322">
    <property type="component" value="Unassembled WGS sequence"/>
</dbReference>
<comment type="caution">
    <text evidence="2">The sequence shown here is derived from an EMBL/GenBank/DDBJ whole genome shotgun (WGS) entry which is preliminary data.</text>
</comment>
<protein>
    <submittedName>
        <fullName evidence="2">Uncharacterized protein</fullName>
    </submittedName>
</protein>
<evidence type="ECO:0000256" key="1">
    <source>
        <dbReference type="SAM" id="MobiDB-lite"/>
    </source>
</evidence>
<accession>A0AAV5VCQ3</accession>
<organism evidence="2 3">
    <name type="scientific">Pristionchus fissidentatus</name>
    <dbReference type="NCBI Taxonomy" id="1538716"/>
    <lineage>
        <taxon>Eukaryota</taxon>
        <taxon>Metazoa</taxon>
        <taxon>Ecdysozoa</taxon>
        <taxon>Nematoda</taxon>
        <taxon>Chromadorea</taxon>
        <taxon>Rhabditida</taxon>
        <taxon>Rhabditina</taxon>
        <taxon>Diplogasteromorpha</taxon>
        <taxon>Diplogasteroidea</taxon>
        <taxon>Neodiplogasteridae</taxon>
        <taxon>Pristionchus</taxon>
    </lineage>
</organism>
<name>A0AAV5VCQ3_9BILA</name>
<feature type="non-terminal residue" evidence="2">
    <location>
        <position position="143"/>
    </location>
</feature>
<keyword evidence="3" id="KW-1185">Reference proteome</keyword>
<feature type="non-terminal residue" evidence="2">
    <location>
        <position position="1"/>
    </location>
</feature>
<proteinExistence type="predicted"/>
<reference evidence="2" key="1">
    <citation type="submission" date="2023-10" db="EMBL/GenBank/DDBJ databases">
        <title>Genome assembly of Pristionchus species.</title>
        <authorList>
            <person name="Yoshida K."/>
            <person name="Sommer R.J."/>
        </authorList>
    </citation>
    <scope>NUCLEOTIDE SEQUENCE</scope>
    <source>
        <strain evidence="2">RS5133</strain>
    </source>
</reference>
<dbReference type="AlphaFoldDB" id="A0AAV5VCQ3"/>
<dbReference type="EMBL" id="BTSY01000002">
    <property type="protein sequence ID" value="GMT16214.1"/>
    <property type="molecule type" value="Genomic_DNA"/>
</dbReference>